<dbReference type="OrthoDB" id="2986186at2759"/>
<accession>A0A8H6XR93</accession>
<protein>
    <submittedName>
        <fullName evidence="2">Uncharacterized protein</fullName>
    </submittedName>
</protein>
<proteinExistence type="predicted"/>
<evidence type="ECO:0000313" key="2">
    <source>
        <dbReference type="EMBL" id="KAF7345019.1"/>
    </source>
</evidence>
<gene>
    <name evidence="2" type="ORF">MVEN_01664700</name>
</gene>
<organism evidence="2 3">
    <name type="scientific">Mycena venus</name>
    <dbReference type="NCBI Taxonomy" id="2733690"/>
    <lineage>
        <taxon>Eukaryota</taxon>
        <taxon>Fungi</taxon>
        <taxon>Dikarya</taxon>
        <taxon>Basidiomycota</taxon>
        <taxon>Agaricomycotina</taxon>
        <taxon>Agaricomycetes</taxon>
        <taxon>Agaricomycetidae</taxon>
        <taxon>Agaricales</taxon>
        <taxon>Marasmiineae</taxon>
        <taxon>Mycenaceae</taxon>
        <taxon>Mycena</taxon>
    </lineage>
</organism>
<reference evidence="2" key="1">
    <citation type="submission" date="2020-05" db="EMBL/GenBank/DDBJ databases">
        <title>Mycena genomes resolve the evolution of fungal bioluminescence.</title>
        <authorList>
            <person name="Tsai I.J."/>
        </authorList>
    </citation>
    <scope>NUCLEOTIDE SEQUENCE</scope>
    <source>
        <strain evidence="2">CCC161011</strain>
    </source>
</reference>
<keyword evidence="3" id="KW-1185">Reference proteome</keyword>
<dbReference type="Proteomes" id="UP000620124">
    <property type="component" value="Unassembled WGS sequence"/>
</dbReference>
<feature type="region of interest" description="Disordered" evidence="1">
    <location>
        <begin position="255"/>
        <end position="282"/>
    </location>
</feature>
<sequence length="282" mass="31828">MIPNHFHRVSISLTFAYFQKRLDNKLQKMSESLLPAQAIAHRRAIEDVVEFLSLRSTVLPSFPTTQSSLRLACGQVYPDDEAQMKGVPLFEGGALLRAMLADHLPVLFSDTTPGTSTTVRDVLIADRVSAAVAGYFQWKPPSPGITAEELLWLMVHYCDLSQREELGLHALNRWAREFYRPLAIIARSSLYPNWAGEVIQTRNLIANSDLGNMENRRPADLEMEAYLVKGNFAENLDPNWLGRFPIAQSILDEPTRKRRSAAEMDSRKVHRLPAKSRSINGK</sequence>
<dbReference type="EMBL" id="JACAZI010000014">
    <property type="protein sequence ID" value="KAF7345019.1"/>
    <property type="molecule type" value="Genomic_DNA"/>
</dbReference>
<dbReference type="AlphaFoldDB" id="A0A8H6XR93"/>
<name>A0A8H6XR93_9AGAR</name>
<evidence type="ECO:0000313" key="3">
    <source>
        <dbReference type="Proteomes" id="UP000620124"/>
    </source>
</evidence>
<evidence type="ECO:0000256" key="1">
    <source>
        <dbReference type="SAM" id="MobiDB-lite"/>
    </source>
</evidence>
<comment type="caution">
    <text evidence="2">The sequence shown here is derived from an EMBL/GenBank/DDBJ whole genome shotgun (WGS) entry which is preliminary data.</text>
</comment>